<evidence type="ECO:0000313" key="2">
    <source>
        <dbReference type="EMBL" id="KYM93410.1"/>
    </source>
</evidence>
<dbReference type="GO" id="GO:0046983">
    <property type="term" value="F:protein dimerization activity"/>
    <property type="evidence" value="ECO:0007669"/>
    <property type="project" value="InterPro"/>
</dbReference>
<dbReference type="EMBL" id="KQ978503">
    <property type="protein sequence ID" value="KYM93410.1"/>
    <property type="molecule type" value="Genomic_DNA"/>
</dbReference>
<reference evidence="2 3" key="1">
    <citation type="submission" date="2016-03" db="EMBL/GenBank/DDBJ databases">
        <title>Cyphomyrmex costatus WGS genome.</title>
        <authorList>
            <person name="Nygaard S."/>
            <person name="Hu H."/>
            <person name="Boomsma J."/>
            <person name="Zhang G."/>
        </authorList>
    </citation>
    <scope>NUCLEOTIDE SEQUENCE [LARGE SCALE GENOMIC DNA]</scope>
    <source>
        <strain evidence="2">MS0001</strain>
        <tissue evidence="2">Whole body</tissue>
    </source>
</reference>
<dbReference type="InterPro" id="IPR008906">
    <property type="entry name" value="HATC_C_dom"/>
</dbReference>
<dbReference type="Proteomes" id="UP000078542">
    <property type="component" value="Unassembled WGS sequence"/>
</dbReference>
<gene>
    <name evidence="2" type="ORF">ALC62_15988</name>
</gene>
<dbReference type="STRING" id="456900.A0A151I677"/>
<evidence type="ECO:0000259" key="1">
    <source>
        <dbReference type="Pfam" id="PF05699"/>
    </source>
</evidence>
<organism evidence="2 3">
    <name type="scientific">Cyphomyrmex costatus</name>
    <dbReference type="NCBI Taxonomy" id="456900"/>
    <lineage>
        <taxon>Eukaryota</taxon>
        <taxon>Metazoa</taxon>
        <taxon>Ecdysozoa</taxon>
        <taxon>Arthropoda</taxon>
        <taxon>Hexapoda</taxon>
        <taxon>Insecta</taxon>
        <taxon>Pterygota</taxon>
        <taxon>Neoptera</taxon>
        <taxon>Endopterygota</taxon>
        <taxon>Hymenoptera</taxon>
        <taxon>Apocrita</taxon>
        <taxon>Aculeata</taxon>
        <taxon>Formicoidea</taxon>
        <taxon>Formicidae</taxon>
        <taxon>Myrmicinae</taxon>
        <taxon>Cyphomyrmex</taxon>
    </lineage>
</organism>
<evidence type="ECO:0000313" key="3">
    <source>
        <dbReference type="Proteomes" id="UP000078542"/>
    </source>
</evidence>
<protein>
    <recommendedName>
        <fullName evidence="1">HAT C-terminal dimerisation domain-containing protein</fullName>
    </recommendedName>
</protein>
<dbReference type="Pfam" id="PF05699">
    <property type="entry name" value="Dimer_Tnp_hAT"/>
    <property type="match status" value="1"/>
</dbReference>
<sequence length="68" mass="8025">MLDEFSKLIRILITIPVTSCIAERSFSALRKLKTYTRSTMRQGRLNHIAILHVCTSRHFRKTKFKRTC</sequence>
<accession>A0A151I677</accession>
<feature type="domain" description="HAT C-terminal dimerisation" evidence="1">
    <location>
        <begin position="5"/>
        <end position="51"/>
    </location>
</feature>
<keyword evidence="3" id="KW-1185">Reference proteome</keyword>
<proteinExistence type="predicted"/>
<name>A0A151I677_9HYME</name>
<dbReference type="AlphaFoldDB" id="A0A151I677"/>